<evidence type="ECO:0000256" key="5">
    <source>
        <dbReference type="ARBA" id="ARBA00023237"/>
    </source>
</evidence>
<comment type="subcellular location">
    <subcellularLocation>
        <location evidence="8">Cell outer membrane</location>
        <topology evidence="8">Peripheral membrane protein</topology>
    </subcellularLocation>
    <text evidence="8">Attached to the inner leaflet of the outer membrane.</text>
</comment>
<comment type="similarity">
    <text evidence="2">Belongs to the bacterial solute-binding protein 3 family.</text>
</comment>
<keyword evidence="3 8" id="KW-0732">Signal</keyword>
<evidence type="ECO:0000313" key="11">
    <source>
        <dbReference type="EMBL" id="KIF54522.1"/>
    </source>
</evidence>
<dbReference type="PANTHER" id="PTHR35936:SF32">
    <property type="entry name" value="MEMBRANE-BOUND LYTIC MUREIN TRANSGLYCOSYLASE F"/>
    <property type="match status" value="1"/>
</dbReference>
<dbReference type="AlphaFoldDB" id="A0A0C1WDU2"/>
<dbReference type="Pfam" id="PF01464">
    <property type="entry name" value="SLT"/>
    <property type="match status" value="1"/>
</dbReference>
<dbReference type="InterPro" id="IPR000189">
    <property type="entry name" value="Transglyc_AS"/>
</dbReference>
<comment type="caution">
    <text evidence="8">Lacks conserved residue(s) required for the propagation of feature annotation.</text>
</comment>
<evidence type="ECO:0000256" key="7">
    <source>
        <dbReference type="ARBA" id="ARBA00023316"/>
    </source>
</evidence>
<comment type="similarity">
    <text evidence="1">Belongs to the transglycosylase Slt family.</text>
</comment>
<feature type="region of interest" description="Disordered" evidence="9">
    <location>
        <begin position="506"/>
        <end position="534"/>
    </location>
</feature>
<dbReference type="PANTHER" id="PTHR35936">
    <property type="entry name" value="MEMBRANE-BOUND LYTIC MUREIN TRANSGLYCOSYLASE F"/>
    <property type="match status" value="1"/>
</dbReference>
<keyword evidence="5 8" id="KW-0998">Cell outer membrane</keyword>
<comment type="similarity">
    <text evidence="8">In the C-terminal section; belongs to the transglycosylase Slt family.</text>
</comment>
<dbReference type="CDD" id="cd13403">
    <property type="entry name" value="MLTF-like"/>
    <property type="match status" value="1"/>
</dbReference>
<dbReference type="SUPFAM" id="SSF53850">
    <property type="entry name" value="Periplasmic binding protein-like II"/>
    <property type="match status" value="1"/>
</dbReference>
<dbReference type="GO" id="GO:0008933">
    <property type="term" value="F:peptidoglycan lytic transglycosylase activity"/>
    <property type="evidence" value="ECO:0007669"/>
    <property type="project" value="UniProtKB-UniRule"/>
</dbReference>
<dbReference type="EMBL" id="JPRD01000006">
    <property type="protein sequence ID" value="KIF54522.1"/>
    <property type="molecule type" value="Genomic_DNA"/>
</dbReference>
<comment type="similarity">
    <text evidence="8">In the N-terminal section; belongs to the bacterial solute-binding protein 3 family.</text>
</comment>
<proteinExistence type="inferred from homology"/>
<comment type="function">
    <text evidence="8">Murein-degrading enzyme that degrades murein glycan strands and insoluble, high-molecular weight murein sacculi, with the concomitant formation of a 1,6-anhydromuramoyl product. Lytic transglycosylases (LTs) play an integral role in the metabolism of the peptidoglycan (PG) sacculus. Their lytic action creates space within the PG sacculus to allow for its expansion as well as for the insertion of various structures such as secretion systems and flagella.</text>
</comment>
<evidence type="ECO:0000256" key="2">
    <source>
        <dbReference type="ARBA" id="ARBA00010333"/>
    </source>
</evidence>
<organism evidence="11 12">
    <name type="scientific">Vibrio owensii CAIM 1854 = LMG 25443</name>
    <dbReference type="NCBI Taxonomy" id="1229493"/>
    <lineage>
        <taxon>Bacteria</taxon>
        <taxon>Pseudomonadati</taxon>
        <taxon>Pseudomonadota</taxon>
        <taxon>Gammaproteobacteria</taxon>
        <taxon>Vibrionales</taxon>
        <taxon>Vibrionaceae</taxon>
        <taxon>Vibrio</taxon>
    </lineage>
</organism>
<dbReference type="EC" id="4.2.2.n1" evidence="8"/>
<dbReference type="Gene3D" id="3.40.190.10">
    <property type="entry name" value="Periplasmic binding protein-like II"/>
    <property type="match status" value="2"/>
</dbReference>
<evidence type="ECO:0000256" key="1">
    <source>
        <dbReference type="ARBA" id="ARBA00007734"/>
    </source>
</evidence>
<feature type="region of interest" description="LT domain" evidence="8">
    <location>
        <begin position="286"/>
        <end position="534"/>
    </location>
</feature>
<dbReference type="PROSITE" id="PS00922">
    <property type="entry name" value="TRANSGLYCOSYLASE"/>
    <property type="match status" value="1"/>
</dbReference>
<evidence type="ECO:0000313" key="12">
    <source>
        <dbReference type="Proteomes" id="UP000031586"/>
    </source>
</evidence>
<evidence type="ECO:0000256" key="6">
    <source>
        <dbReference type="ARBA" id="ARBA00023239"/>
    </source>
</evidence>
<accession>A0A0C1WDU2</accession>
<dbReference type="CDD" id="cd01009">
    <property type="entry name" value="PBP2_YfhD_N"/>
    <property type="match status" value="1"/>
</dbReference>
<dbReference type="GO" id="GO:0016998">
    <property type="term" value="P:cell wall macromolecule catabolic process"/>
    <property type="evidence" value="ECO:0007669"/>
    <property type="project" value="UniProtKB-UniRule"/>
</dbReference>
<protein>
    <recommendedName>
        <fullName evidence="8">Membrane-bound lytic murein transglycosylase F</fullName>
        <ecNumber evidence="8">4.2.2.n1</ecNumber>
    </recommendedName>
    <alternativeName>
        <fullName evidence="8">Murein lyase F</fullName>
    </alternativeName>
</protein>
<gene>
    <name evidence="8" type="primary">mltF</name>
    <name evidence="11" type="ORF">H735_02385</name>
</gene>
<dbReference type="SUPFAM" id="SSF53955">
    <property type="entry name" value="Lysozyme-like"/>
    <property type="match status" value="1"/>
</dbReference>
<dbReference type="NCBIfam" id="NF008112">
    <property type="entry name" value="PRK10859.1"/>
    <property type="match status" value="1"/>
</dbReference>
<dbReference type="FunFam" id="1.10.530.10:FF:000003">
    <property type="entry name" value="Membrane-bound lytic murein transglycosylase F"/>
    <property type="match status" value="1"/>
</dbReference>
<comment type="caution">
    <text evidence="11">The sequence shown here is derived from an EMBL/GenBank/DDBJ whole genome shotgun (WGS) entry which is preliminary data.</text>
</comment>
<evidence type="ECO:0000256" key="4">
    <source>
        <dbReference type="ARBA" id="ARBA00023136"/>
    </source>
</evidence>
<dbReference type="RefSeq" id="WP_020196443.1">
    <property type="nucleotide sequence ID" value="NZ_BAOH01000054.1"/>
</dbReference>
<keyword evidence="7 8" id="KW-0961">Cell wall biogenesis/degradation</keyword>
<evidence type="ECO:0000256" key="9">
    <source>
        <dbReference type="SAM" id="MobiDB-lite"/>
    </source>
</evidence>
<name>A0A0C1WDU2_9VIBR</name>
<dbReference type="Proteomes" id="UP000031586">
    <property type="component" value="Unassembled WGS sequence"/>
</dbReference>
<feature type="domain" description="Solute-binding protein family 3/N-terminal" evidence="10">
    <location>
        <begin position="43"/>
        <end position="285"/>
    </location>
</feature>
<evidence type="ECO:0000259" key="10">
    <source>
        <dbReference type="SMART" id="SM00062"/>
    </source>
</evidence>
<evidence type="ECO:0000256" key="3">
    <source>
        <dbReference type="ARBA" id="ARBA00022729"/>
    </source>
</evidence>
<dbReference type="InterPro" id="IPR001638">
    <property type="entry name" value="Solute-binding_3/MltF_N"/>
</dbReference>
<keyword evidence="6 8" id="KW-0456">Lyase</keyword>
<reference evidence="11 12" key="1">
    <citation type="submission" date="2014-07" db="EMBL/GenBank/DDBJ databases">
        <title>Unique and conserved regions in Vibrio harveyi and related species in comparison with the shrimp pathogen Vibrio harveyi CAIM 1792.</title>
        <authorList>
            <person name="Espinoza-Valles I."/>
            <person name="Vora G."/>
            <person name="Leekitcharoenphon P."/>
            <person name="Ussery D."/>
            <person name="Hoj L."/>
            <person name="Gomez-Gil B."/>
        </authorList>
    </citation>
    <scope>NUCLEOTIDE SEQUENCE [LARGE SCALE GENOMIC DNA]</scope>
    <source>
        <strain evidence="12">CAIM 1854 / LMG 25443</strain>
    </source>
</reference>
<dbReference type="SMART" id="SM00062">
    <property type="entry name" value="PBPb"/>
    <property type="match status" value="1"/>
</dbReference>
<dbReference type="Pfam" id="PF00497">
    <property type="entry name" value="SBP_bac_3"/>
    <property type="match status" value="1"/>
</dbReference>
<dbReference type="InterPro" id="IPR008258">
    <property type="entry name" value="Transglycosylase_SLT_dom_1"/>
</dbReference>
<comment type="catalytic activity">
    <reaction evidence="8">
        <text>Exolytic cleavage of the (1-&gt;4)-beta-glycosidic linkage between N-acetylmuramic acid (MurNAc) and N-acetylglucosamine (GlcNAc) residues in peptidoglycan, from either the reducing or the non-reducing ends of the peptidoglycan chains, with concomitant formation of a 1,6-anhydrobond in the MurNAc residue.</text>
        <dbReference type="EC" id="4.2.2.n1"/>
    </reaction>
</comment>
<sequence>MQISQFNRLKRSALLFASVLLLSACQIESEPKSEFEQIQERGVLRVGTLNNQLSYYIGPDGPAGLDYELARKFAEQLGVKLEIRPAFRQAELFPALKKGDIDIIATGLNQTSQAVQRFRPGPAYYYVSQQVVYKKGQLRPRDINQLINYQESKDEKAGNEDTNAGAETLQIVEQSQFVPTLTALQKEHPELQFEIVGDADTRDLLKHVSTGELRFTVTDSVELSLAQRLYPDLALAFELTEDQPVSWFTRRSEDESLYAMLIEFFGNIKQSGELATLEEKYIGHIEAFDYVDTRAFIRALDNTLPKWSPLFQKYSEEFDWRLIAALAYQESHWKPKAKSPTGVRGMMMLTLPTAKSVGVTDRLDPEQSVRGGVEYLRRIVARVPDSINEHEKIWFALASYNVGYGHMMDARRLTKAQGGDPNAWADVKERLPLLRQKRFYSQTRYGYARGDEARNYVENIRRYYQSIIGHVSQKPAIDEDTEDLQVIPPLNPDLLISGAVKTLAEQTSGAVETISNTEESSPQEAEQTPEPKAE</sequence>
<comment type="domain">
    <text evidence="8">The N-terminal domain does not have lytic activity and probably modulates enzymatic activity. The C-terminal domain is the catalytic active domain.</text>
</comment>
<keyword evidence="4 8" id="KW-0472">Membrane</keyword>
<dbReference type="GO" id="GO:0071555">
    <property type="term" value="P:cell wall organization"/>
    <property type="evidence" value="ECO:0007669"/>
    <property type="project" value="UniProtKB-KW"/>
</dbReference>
<dbReference type="InterPro" id="IPR023703">
    <property type="entry name" value="MltF"/>
</dbReference>
<dbReference type="HAMAP" id="MF_02016">
    <property type="entry name" value="MltF"/>
    <property type="match status" value="1"/>
</dbReference>
<dbReference type="PATRIC" id="fig|1229493.5.peg.4972"/>
<dbReference type="InterPro" id="IPR023346">
    <property type="entry name" value="Lysozyme-like_dom_sf"/>
</dbReference>
<dbReference type="GO" id="GO:0009279">
    <property type="term" value="C:cell outer membrane"/>
    <property type="evidence" value="ECO:0007669"/>
    <property type="project" value="UniProtKB-SubCell"/>
</dbReference>
<feature type="active site" evidence="8">
    <location>
        <position position="330"/>
    </location>
</feature>
<dbReference type="GO" id="GO:0009253">
    <property type="term" value="P:peptidoglycan catabolic process"/>
    <property type="evidence" value="ECO:0007669"/>
    <property type="project" value="TreeGrafter"/>
</dbReference>
<feature type="compositionally biased region" description="Polar residues" evidence="9">
    <location>
        <begin position="506"/>
        <end position="526"/>
    </location>
</feature>
<dbReference type="Gene3D" id="1.10.530.10">
    <property type="match status" value="1"/>
</dbReference>
<evidence type="ECO:0000256" key="8">
    <source>
        <dbReference type="HAMAP-Rule" id="MF_02016"/>
    </source>
</evidence>